<sequence length="110" mass="11800">MQENSAAAAAGARYRAGGSLDALAWALEDIVIRFEDQSNPVADQLRGAWSDLEITNAMNLSEGLEIDPAEVDASIEEILQLITNAESATRQWRCPGARSLAARLRGSGNE</sequence>
<reference evidence="1 2" key="1">
    <citation type="submission" date="2023-04" db="EMBL/GenBank/DDBJ databases">
        <title>Forest soil microbial communities from Buena Vista Peninsula, Colon Province, Panama.</title>
        <authorList>
            <person name="Bouskill N."/>
        </authorList>
    </citation>
    <scope>NUCLEOTIDE SEQUENCE [LARGE SCALE GENOMIC DNA]</scope>
    <source>
        <strain evidence="1 2">CFH S0262</strain>
    </source>
</reference>
<name>A0ABT6MJ10_9NOCA</name>
<organism evidence="1 2">
    <name type="scientific">Prescottella agglutinans</name>
    <dbReference type="NCBI Taxonomy" id="1644129"/>
    <lineage>
        <taxon>Bacteria</taxon>
        <taxon>Bacillati</taxon>
        <taxon>Actinomycetota</taxon>
        <taxon>Actinomycetes</taxon>
        <taxon>Mycobacteriales</taxon>
        <taxon>Nocardiaceae</taxon>
        <taxon>Prescottella</taxon>
    </lineage>
</organism>
<proteinExistence type="predicted"/>
<gene>
    <name evidence="1" type="ORF">M2280_005555</name>
</gene>
<keyword evidence="2" id="KW-1185">Reference proteome</keyword>
<dbReference type="RefSeq" id="WP_280763525.1">
    <property type="nucleotide sequence ID" value="NZ_JARXVC010000020.1"/>
</dbReference>
<protein>
    <submittedName>
        <fullName evidence="1">Uncharacterized protein</fullName>
    </submittedName>
</protein>
<dbReference type="Proteomes" id="UP001160334">
    <property type="component" value="Unassembled WGS sequence"/>
</dbReference>
<evidence type="ECO:0000313" key="1">
    <source>
        <dbReference type="EMBL" id="MDH6284297.1"/>
    </source>
</evidence>
<comment type="caution">
    <text evidence="1">The sequence shown here is derived from an EMBL/GenBank/DDBJ whole genome shotgun (WGS) entry which is preliminary data.</text>
</comment>
<evidence type="ECO:0000313" key="2">
    <source>
        <dbReference type="Proteomes" id="UP001160334"/>
    </source>
</evidence>
<dbReference type="EMBL" id="JARXVC010000020">
    <property type="protein sequence ID" value="MDH6284297.1"/>
    <property type="molecule type" value="Genomic_DNA"/>
</dbReference>
<accession>A0ABT6MJ10</accession>